<feature type="compositionally biased region" description="Polar residues" evidence="1">
    <location>
        <begin position="274"/>
        <end position="300"/>
    </location>
</feature>
<gene>
    <name evidence="2" type="ORF">K504DRAFT_453891</name>
</gene>
<reference evidence="2" key="1">
    <citation type="journal article" date="2020" name="Stud. Mycol.">
        <title>101 Dothideomycetes genomes: a test case for predicting lifestyles and emergence of pathogens.</title>
        <authorList>
            <person name="Haridas S."/>
            <person name="Albert R."/>
            <person name="Binder M."/>
            <person name="Bloem J."/>
            <person name="Labutti K."/>
            <person name="Salamov A."/>
            <person name="Andreopoulos B."/>
            <person name="Baker S."/>
            <person name="Barry K."/>
            <person name="Bills G."/>
            <person name="Bluhm B."/>
            <person name="Cannon C."/>
            <person name="Castanera R."/>
            <person name="Culley D."/>
            <person name="Daum C."/>
            <person name="Ezra D."/>
            <person name="Gonzalez J."/>
            <person name="Henrissat B."/>
            <person name="Kuo A."/>
            <person name="Liang C."/>
            <person name="Lipzen A."/>
            <person name="Lutzoni F."/>
            <person name="Magnuson J."/>
            <person name="Mondo S."/>
            <person name="Nolan M."/>
            <person name="Ohm R."/>
            <person name="Pangilinan J."/>
            <person name="Park H.-J."/>
            <person name="Ramirez L."/>
            <person name="Alfaro M."/>
            <person name="Sun H."/>
            <person name="Tritt A."/>
            <person name="Yoshinaga Y."/>
            <person name="Zwiers L.-H."/>
            <person name="Turgeon B."/>
            <person name="Goodwin S."/>
            <person name="Spatafora J."/>
            <person name="Crous P."/>
            <person name="Grigoriev I."/>
        </authorList>
    </citation>
    <scope>NUCLEOTIDE SEQUENCE</scope>
    <source>
        <strain evidence="2">CBS 279.74</strain>
    </source>
</reference>
<keyword evidence="3" id="KW-1185">Reference proteome</keyword>
<evidence type="ECO:0000313" key="2">
    <source>
        <dbReference type="EMBL" id="KAF2710844.1"/>
    </source>
</evidence>
<feature type="region of interest" description="Disordered" evidence="1">
    <location>
        <begin position="239"/>
        <end position="346"/>
    </location>
</feature>
<organism evidence="2 3">
    <name type="scientific">Pleomassaria siparia CBS 279.74</name>
    <dbReference type="NCBI Taxonomy" id="1314801"/>
    <lineage>
        <taxon>Eukaryota</taxon>
        <taxon>Fungi</taxon>
        <taxon>Dikarya</taxon>
        <taxon>Ascomycota</taxon>
        <taxon>Pezizomycotina</taxon>
        <taxon>Dothideomycetes</taxon>
        <taxon>Pleosporomycetidae</taxon>
        <taxon>Pleosporales</taxon>
        <taxon>Pleomassariaceae</taxon>
        <taxon>Pleomassaria</taxon>
    </lineage>
</organism>
<feature type="compositionally biased region" description="Acidic residues" evidence="1">
    <location>
        <begin position="302"/>
        <end position="328"/>
    </location>
</feature>
<evidence type="ECO:0000256" key="1">
    <source>
        <dbReference type="SAM" id="MobiDB-lite"/>
    </source>
</evidence>
<protein>
    <submittedName>
        <fullName evidence="2">Uncharacterized protein</fullName>
    </submittedName>
</protein>
<proteinExistence type="predicted"/>
<accession>A0A6G1KDE1</accession>
<evidence type="ECO:0000313" key="3">
    <source>
        <dbReference type="Proteomes" id="UP000799428"/>
    </source>
</evidence>
<feature type="compositionally biased region" description="Polar residues" evidence="1">
    <location>
        <begin position="239"/>
        <end position="264"/>
    </location>
</feature>
<dbReference type="OrthoDB" id="3799483at2759"/>
<dbReference type="AlphaFoldDB" id="A0A6G1KDE1"/>
<dbReference type="EMBL" id="MU005768">
    <property type="protein sequence ID" value="KAF2710844.1"/>
    <property type="molecule type" value="Genomic_DNA"/>
</dbReference>
<dbReference type="Proteomes" id="UP000799428">
    <property type="component" value="Unassembled WGS sequence"/>
</dbReference>
<name>A0A6G1KDE1_9PLEO</name>
<sequence length="509" mass="57568">MILFGIAYQRGLFTRSLDDIMNQELSEAFLEKNPEVDQQAVFVAANQAGCLDGTKPMLADALNAKLQQLCKGVGLMERNTYYSLRRTAIIEVRRNHGTEAAKDLAFHVASADSLFFYDNAGFGDVDMQQLRLGGPEGMSRAEVQKYFSQANLARWHAMPEQKLTFTELLNQRVKSQLPLQWEYGVSELALRKLYEDAPRPAGHWSDTRHREHPNGILSVRLRPIPDSLVYQGTFVKSETTIQSHTTPTSQEYQRRNPQIAQSGRGTERKAGQTKKFSQGNSYEAQHVGNTQVTKSGQSAEEMSFEDEGDEDNDEDNNGVDEEVLEDQDINSREEPECWANGQSSGTTRQTRRKFLTMWLELDDSVVAQSNLVCPRCQIDPTMDKAAKEKKFILHRLNVHMRSSVHSREEQLKRAVKQDGEDIVVCPVCNLPRNGVREFMTHIKKFHPEQLWEDDSGSEDVADGTDFESFSDHVENDEEQGLEDLVAETGFERLSSPLPVYTGKGKARAE</sequence>